<gene>
    <name evidence="1" type="ORF">ERS008207_03208</name>
</gene>
<dbReference type="EMBL" id="CQPD01000034">
    <property type="protein sequence ID" value="CNU66715.1"/>
    <property type="molecule type" value="Genomic_DNA"/>
</dbReference>
<evidence type="ECO:0000313" key="2">
    <source>
        <dbReference type="Proteomes" id="UP000042394"/>
    </source>
</evidence>
<reference evidence="1 2" key="1">
    <citation type="submission" date="2015-03" db="EMBL/GenBank/DDBJ databases">
        <authorList>
            <consortium name="Pathogen Informatics"/>
        </authorList>
    </citation>
    <scope>NUCLEOTIDE SEQUENCE [LARGE SCALE GENOMIC DNA]</scope>
    <source>
        <strain evidence="1 2">D4891</strain>
    </source>
</reference>
<name>A0A655DHW1_SALET</name>
<sequence length="99" mass="10680">MALIVAPRLNCTSQPSGSSLTVASVNAIFSLSLSLMLKLPRNMSMSATPAPIHRQGFSVLWRKIRRCCQLSAKPSCDVVSSKSVDRCGREFIVISVNVG</sequence>
<accession>A0A655DHW1</accession>
<evidence type="ECO:0000313" key="1">
    <source>
        <dbReference type="EMBL" id="CNU66715.1"/>
    </source>
</evidence>
<protein>
    <submittedName>
        <fullName evidence="1">Uncharacterized protein</fullName>
    </submittedName>
</protein>
<proteinExistence type="predicted"/>
<dbReference type="AlphaFoldDB" id="A0A655DHW1"/>
<organism evidence="1 2">
    <name type="scientific">Salmonella enterica subsp. enterica serovar Bovismorbificans</name>
    <dbReference type="NCBI Taxonomy" id="58097"/>
    <lineage>
        <taxon>Bacteria</taxon>
        <taxon>Pseudomonadati</taxon>
        <taxon>Pseudomonadota</taxon>
        <taxon>Gammaproteobacteria</taxon>
        <taxon>Enterobacterales</taxon>
        <taxon>Enterobacteriaceae</taxon>
        <taxon>Salmonella</taxon>
    </lineage>
</organism>
<dbReference type="Proteomes" id="UP000042394">
    <property type="component" value="Unassembled WGS sequence"/>
</dbReference>